<name>A0ABQ5H4Q5_9ASTR</name>
<comment type="caution">
    <text evidence="1">The sequence shown here is derived from an EMBL/GenBank/DDBJ whole genome shotgun (WGS) entry which is preliminary data.</text>
</comment>
<sequence>MTLDIHNLSSTVHQELHKIVKDEIFPIVNQVYARHQNFEIQFLKEAAKFVRDFKSLANEVDKSLAKHKALEFEIERLLRAVDSQDILLIVQLVKPSLQCLKNNFVLRQLNAFQSKHQFFSKTRVPPKVFETDDLSNPVTSNSVPITKESKVVKDDIVIAPGMFRINPFKTYREEKFVPANQANSSVMTNPITVSQPHVITKKDVNSN</sequence>
<protein>
    <recommendedName>
        <fullName evidence="3">FRIGIDA-like protein</fullName>
    </recommendedName>
</protein>
<evidence type="ECO:0000313" key="1">
    <source>
        <dbReference type="EMBL" id="GJT82786.1"/>
    </source>
</evidence>
<reference evidence="1" key="1">
    <citation type="journal article" date="2022" name="Int. J. Mol. Sci.">
        <title>Draft Genome of Tanacetum Coccineum: Genomic Comparison of Closely Related Tanacetum-Family Plants.</title>
        <authorList>
            <person name="Yamashiro T."/>
            <person name="Shiraishi A."/>
            <person name="Nakayama K."/>
            <person name="Satake H."/>
        </authorList>
    </citation>
    <scope>NUCLEOTIDE SEQUENCE</scope>
</reference>
<dbReference type="EMBL" id="BQNB010019199">
    <property type="protein sequence ID" value="GJT82786.1"/>
    <property type="molecule type" value="Genomic_DNA"/>
</dbReference>
<organism evidence="1 2">
    <name type="scientific">Tanacetum coccineum</name>
    <dbReference type="NCBI Taxonomy" id="301880"/>
    <lineage>
        <taxon>Eukaryota</taxon>
        <taxon>Viridiplantae</taxon>
        <taxon>Streptophyta</taxon>
        <taxon>Embryophyta</taxon>
        <taxon>Tracheophyta</taxon>
        <taxon>Spermatophyta</taxon>
        <taxon>Magnoliopsida</taxon>
        <taxon>eudicotyledons</taxon>
        <taxon>Gunneridae</taxon>
        <taxon>Pentapetalae</taxon>
        <taxon>asterids</taxon>
        <taxon>campanulids</taxon>
        <taxon>Asterales</taxon>
        <taxon>Asteraceae</taxon>
        <taxon>Asteroideae</taxon>
        <taxon>Anthemideae</taxon>
        <taxon>Anthemidinae</taxon>
        <taxon>Tanacetum</taxon>
    </lineage>
</organism>
<gene>
    <name evidence="1" type="ORF">Tco_1057128</name>
</gene>
<evidence type="ECO:0000313" key="2">
    <source>
        <dbReference type="Proteomes" id="UP001151760"/>
    </source>
</evidence>
<dbReference type="Proteomes" id="UP001151760">
    <property type="component" value="Unassembled WGS sequence"/>
</dbReference>
<keyword evidence="2" id="KW-1185">Reference proteome</keyword>
<reference evidence="1" key="2">
    <citation type="submission" date="2022-01" db="EMBL/GenBank/DDBJ databases">
        <authorList>
            <person name="Yamashiro T."/>
            <person name="Shiraishi A."/>
            <person name="Satake H."/>
            <person name="Nakayama K."/>
        </authorList>
    </citation>
    <scope>NUCLEOTIDE SEQUENCE</scope>
</reference>
<evidence type="ECO:0008006" key="3">
    <source>
        <dbReference type="Google" id="ProtNLM"/>
    </source>
</evidence>
<accession>A0ABQ5H4Q5</accession>
<proteinExistence type="predicted"/>